<comment type="caution">
    <text evidence="1">The sequence shown here is derived from an EMBL/GenBank/DDBJ whole genome shotgun (WGS) entry which is preliminary data.</text>
</comment>
<name>A0AA38N2Z8_9AGAR</name>
<gene>
    <name evidence="1" type="ORF">DFJ43DRAFT_1214858</name>
</gene>
<keyword evidence="2" id="KW-1185">Reference proteome</keyword>
<proteinExistence type="predicted"/>
<reference evidence="1" key="2">
    <citation type="journal article" date="2023" name="Proc. Natl. Acad. Sci. U.S.A.">
        <title>A global phylogenomic analysis of the shiitake genus Lentinula.</title>
        <authorList>
            <person name="Sierra-Patev S."/>
            <person name="Min B."/>
            <person name="Naranjo-Ortiz M."/>
            <person name="Looney B."/>
            <person name="Konkel Z."/>
            <person name="Slot J.C."/>
            <person name="Sakamoto Y."/>
            <person name="Steenwyk J.L."/>
            <person name="Rokas A."/>
            <person name="Carro J."/>
            <person name="Camarero S."/>
            <person name="Ferreira P."/>
            <person name="Molpeceres G."/>
            <person name="Ruiz-Duenas F.J."/>
            <person name="Serrano A."/>
            <person name="Henrissat B."/>
            <person name="Drula E."/>
            <person name="Hughes K.W."/>
            <person name="Mata J.L."/>
            <person name="Ishikawa N.K."/>
            <person name="Vargas-Isla R."/>
            <person name="Ushijima S."/>
            <person name="Smith C.A."/>
            <person name="Donoghue J."/>
            <person name="Ahrendt S."/>
            <person name="Andreopoulos W."/>
            <person name="He G."/>
            <person name="LaButti K."/>
            <person name="Lipzen A."/>
            <person name="Ng V."/>
            <person name="Riley R."/>
            <person name="Sandor L."/>
            <person name="Barry K."/>
            <person name="Martinez A.T."/>
            <person name="Xiao Y."/>
            <person name="Gibbons J.G."/>
            <person name="Terashima K."/>
            <person name="Grigoriev I.V."/>
            <person name="Hibbett D."/>
        </authorList>
    </citation>
    <scope>NUCLEOTIDE SEQUENCE</scope>
    <source>
        <strain evidence="1">ET3784</strain>
    </source>
</reference>
<dbReference type="EMBL" id="JANVFO010000009">
    <property type="protein sequence ID" value="KAJ3735571.1"/>
    <property type="molecule type" value="Genomic_DNA"/>
</dbReference>
<evidence type="ECO:0000313" key="2">
    <source>
        <dbReference type="Proteomes" id="UP001176059"/>
    </source>
</evidence>
<sequence>MVYSRSVLKAQCCDCYLFRAICSGTAAPTSEGTSGAPPVPLGVPAPGVPVTGANGAKTLMPESSILSLKTRRSLIRITVTMSTLWKNIFTITINHHHHHGEEEFEVEVKEHRGHRHPHAHGEEIEVEVKEGRRHPTILMAKRRSKLNSRKVTVIIITTHTVRRRLKLNSRKVVVTVTNHHNPHGEEEIEIELKEAHRHHHHHHHHHPHGEEEIEIELGEGRRHRHGEDEVKIEIEEVPHRHHHGHQCTTNMNLRSWK</sequence>
<reference evidence="1" key="1">
    <citation type="submission" date="2022-08" db="EMBL/GenBank/DDBJ databases">
        <authorList>
            <consortium name="DOE Joint Genome Institute"/>
            <person name="Min B."/>
            <person name="Sierra-Patev S."/>
            <person name="Naranjo-Ortiz M."/>
            <person name="Looney B."/>
            <person name="Konkel Z."/>
            <person name="Slot J.C."/>
            <person name="Sakamoto Y."/>
            <person name="Steenwyk J.L."/>
            <person name="Rokas A."/>
            <person name="Carro J."/>
            <person name="Camarero S."/>
            <person name="Ferreira P."/>
            <person name="Molpeceres G."/>
            <person name="Ruiz-duenas F.J."/>
            <person name="Serrano A."/>
            <person name="Henrissat B."/>
            <person name="Drula E."/>
            <person name="Hughes K.W."/>
            <person name="Mata J.L."/>
            <person name="Ishikawa N.K."/>
            <person name="Vargas-Isla R."/>
            <person name="Ushijima S."/>
            <person name="Smith C.A."/>
            <person name="Ahrendt S."/>
            <person name="Andreopoulos W."/>
            <person name="He G."/>
            <person name="LaButti K."/>
            <person name="Lipzen A."/>
            <person name="Ng V."/>
            <person name="Riley R."/>
            <person name="Sandor L."/>
            <person name="Barry K."/>
            <person name="Martinez A.T."/>
            <person name="Xiao Y."/>
            <person name="Gibbons J.G."/>
            <person name="Terashima K."/>
            <person name="Hibbett D.S."/>
            <person name="Grigoriev I.V."/>
        </authorList>
    </citation>
    <scope>NUCLEOTIDE SEQUENCE</scope>
    <source>
        <strain evidence="1">ET3784</strain>
    </source>
</reference>
<dbReference type="Proteomes" id="UP001176059">
    <property type="component" value="Unassembled WGS sequence"/>
</dbReference>
<dbReference type="AlphaFoldDB" id="A0AA38N2Z8"/>
<accession>A0AA38N2Z8</accession>
<protein>
    <submittedName>
        <fullName evidence="1">Uncharacterized protein</fullName>
    </submittedName>
</protein>
<evidence type="ECO:0000313" key="1">
    <source>
        <dbReference type="EMBL" id="KAJ3735571.1"/>
    </source>
</evidence>
<organism evidence="1 2">
    <name type="scientific">Lentinula guzmanii</name>
    <dbReference type="NCBI Taxonomy" id="2804957"/>
    <lineage>
        <taxon>Eukaryota</taxon>
        <taxon>Fungi</taxon>
        <taxon>Dikarya</taxon>
        <taxon>Basidiomycota</taxon>
        <taxon>Agaricomycotina</taxon>
        <taxon>Agaricomycetes</taxon>
        <taxon>Agaricomycetidae</taxon>
        <taxon>Agaricales</taxon>
        <taxon>Marasmiineae</taxon>
        <taxon>Omphalotaceae</taxon>
        <taxon>Lentinula</taxon>
    </lineage>
</organism>